<protein>
    <submittedName>
        <fullName evidence="2">Uncharacterized protein</fullName>
    </submittedName>
</protein>
<evidence type="ECO:0000256" key="1">
    <source>
        <dbReference type="SAM" id="MobiDB-lite"/>
    </source>
</evidence>
<name>A0A6C0BU93_9ZZZZ</name>
<dbReference type="EMBL" id="MN739260">
    <property type="protein sequence ID" value="QHS95907.1"/>
    <property type="molecule type" value="Genomic_DNA"/>
</dbReference>
<dbReference type="AlphaFoldDB" id="A0A6C0BU93"/>
<organism evidence="2">
    <name type="scientific">viral metagenome</name>
    <dbReference type="NCBI Taxonomy" id="1070528"/>
    <lineage>
        <taxon>unclassified sequences</taxon>
        <taxon>metagenomes</taxon>
        <taxon>organismal metagenomes</taxon>
    </lineage>
</organism>
<evidence type="ECO:0000313" key="2">
    <source>
        <dbReference type="EMBL" id="QHS95907.1"/>
    </source>
</evidence>
<sequence>MDPPEEPSEMTVEQLRTLSDKLYLTMNTTELENRYNKFLMNKTYFPKEINDPDTTLSGRVFYSFWIRGGPKNTPTNLFYGDDGELFRFNMREKYEPWRKNNERMYFEGIYRALSTPMNVGGKRTRRTPRRKSKKSRKNKRKTKRRRT</sequence>
<accession>A0A6C0BU93</accession>
<feature type="compositionally biased region" description="Basic residues" evidence="1">
    <location>
        <begin position="122"/>
        <end position="147"/>
    </location>
</feature>
<feature type="region of interest" description="Disordered" evidence="1">
    <location>
        <begin position="117"/>
        <end position="147"/>
    </location>
</feature>
<proteinExistence type="predicted"/>
<reference evidence="2" key="1">
    <citation type="journal article" date="2020" name="Nature">
        <title>Giant virus diversity and host interactions through global metagenomics.</title>
        <authorList>
            <person name="Schulz F."/>
            <person name="Roux S."/>
            <person name="Paez-Espino D."/>
            <person name="Jungbluth S."/>
            <person name="Walsh D.A."/>
            <person name="Denef V.J."/>
            <person name="McMahon K.D."/>
            <person name="Konstantinidis K.T."/>
            <person name="Eloe-Fadrosh E.A."/>
            <person name="Kyrpides N.C."/>
            <person name="Woyke T."/>
        </authorList>
    </citation>
    <scope>NUCLEOTIDE SEQUENCE</scope>
    <source>
        <strain evidence="2">GVMAG-M-3300019093-7</strain>
    </source>
</reference>